<dbReference type="EC" id="1.8.4.12" evidence="3"/>
<organism evidence="6 7">
    <name type="scientific">Amycolatopsis rhabdoformis</name>
    <dbReference type="NCBI Taxonomy" id="1448059"/>
    <lineage>
        <taxon>Bacteria</taxon>
        <taxon>Bacillati</taxon>
        <taxon>Actinomycetota</taxon>
        <taxon>Actinomycetes</taxon>
        <taxon>Pseudonocardiales</taxon>
        <taxon>Pseudonocardiaceae</taxon>
        <taxon>Amycolatopsis</taxon>
    </lineage>
</organism>
<keyword evidence="7" id="KW-1185">Reference proteome</keyword>
<name>A0ABZ1ICN9_9PSEU</name>
<dbReference type="InterPro" id="IPR028427">
    <property type="entry name" value="Met_Sox_Rdtase_MsrB"/>
</dbReference>
<evidence type="ECO:0000259" key="5">
    <source>
        <dbReference type="PROSITE" id="PS51790"/>
    </source>
</evidence>
<dbReference type="InterPro" id="IPR011057">
    <property type="entry name" value="Mss4-like_sf"/>
</dbReference>
<evidence type="ECO:0000256" key="4">
    <source>
        <dbReference type="SAM" id="MobiDB-lite"/>
    </source>
</evidence>
<dbReference type="Proteomes" id="UP001330812">
    <property type="component" value="Chromosome"/>
</dbReference>
<evidence type="ECO:0000313" key="6">
    <source>
        <dbReference type="EMBL" id="WSE31683.1"/>
    </source>
</evidence>
<sequence>MSQQTQYNKNPEAVSRLTPEQYRVTQQDGTERAFTGEYWDNHEPGIYVDVVSGEPLFASVDKYDSQSGWPSFTKPLQKTNVVERNDFSHGMIRAEVRSLHGDSHLGHVFDDGPVDQGGLRYCINSASLKFVHLDDLEKEGYGDFRALFTTEGK</sequence>
<feature type="region of interest" description="Disordered" evidence="4">
    <location>
        <begin position="1"/>
        <end position="20"/>
    </location>
</feature>
<dbReference type="PANTHER" id="PTHR10173">
    <property type="entry name" value="METHIONINE SULFOXIDE REDUCTASE"/>
    <property type="match status" value="1"/>
</dbReference>
<dbReference type="PANTHER" id="PTHR10173:SF59">
    <property type="entry name" value="PEPTIDE METHIONINE SULFOXIDE REDUCTASE MSRA_MSRB"/>
    <property type="match status" value="1"/>
</dbReference>
<evidence type="ECO:0000256" key="1">
    <source>
        <dbReference type="ARBA" id="ARBA00023002"/>
    </source>
</evidence>
<dbReference type="RefSeq" id="WP_326834490.1">
    <property type="nucleotide sequence ID" value="NZ_CP142149.1"/>
</dbReference>
<keyword evidence="1 3" id="KW-0560">Oxidoreductase</keyword>
<dbReference type="NCBIfam" id="TIGR00357">
    <property type="entry name" value="peptide-methionine (R)-S-oxide reductase MsrB"/>
    <property type="match status" value="1"/>
</dbReference>
<evidence type="ECO:0000256" key="3">
    <source>
        <dbReference type="HAMAP-Rule" id="MF_01400"/>
    </source>
</evidence>
<reference evidence="6 7" key="1">
    <citation type="journal article" date="2015" name="Int. J. Syst. Evol. Microbiol.">
        <title>Amycolatopsis rhabdoformis sp. nov., an actinomycete isolated from a tropical forest soil.</title>
        <authorList>
            <person name="Souza W.R."/>
            <person name="Silva R.E."/>
            <person name="Goodfellow M."/>
            <person name="Busarakam K."/>
            <person name="Figueiro F.S."/>
            <person name="Ferreira D."/>
            <person name="Rodrigues-Filho E."/>
            <person name="Moraes L.A.B."/>
            <person name="Zucchi T.D."/>
        </authorList>
    </citation>
    <scope>NUCLEOTIDE SEQUENCE [LARGE SCALE GENOMIC DNA]</scope>
    <source>
        <strain evidence="6 7">NCIMB 14900</strain>
    </source>
</reference>
<dbReference type="PROSITE" id="PS51790">
    <property type="entry name" value="MSRB"/>
    <property type="match status" value="1"/>
</dbReference>
<gene>
    <name evidence="3 6" type="primary">msrB</name>
    <name evidence="6" type="ORF">VSH64_06120</name>
</gene>
<comment type="similarity">
    <text evidence="3">Belongs to the MsrB Met sulfoxide reductase family.</text>
</comment>
<feature type="active site" description="Nucleophile" evidence="3">
    <location>
        <position position="122"/>
    </location>
</feature>
<dbReference type="Pfam" id="PF01641">
    <property type="entry name" value="SelR"/>
    <property type="match status" value="1"/>
</dbReference>
<feature type="domain" description="MsrB" evidence="5">
    <location>
        <begin position="10"/>
        <end position="133"/>
    </location>
</feature>
<dbReference type="EMBL" id="CP142149">
    <property type="protein sequence ID" value="WSE31683.1"/>
    <property type="molecule type" value="Genomic_DNA"/>
</dbReference>
<dbReference type="Gene3D" id="2.170.150.20">
    <property type="entry name" value="Peptide methionine sulfoxide reductase"/>
    <property type="match status" value="1"/>
</dbReference>
<dbReference type="SUPFAM" id="SSF51316">
    <property type="entry name" value="Mss4-like"/>
    <property type="match status" value="1"/>
</dbReference>
<dbReference type="HAMAP" id="MF_01400">
    <property type="entry name" value="MsrB"/>
    <property type="match status" value="1"/>
</dbReference>
<proteinExistence type="inferred from homology"/>
<dbReference type="GO" id="GO:0033743">
    <property type="term" value="F:peptide-methionine (R)-S-oxide reductase activity"/>
    <property type="evidence" value="ECO:0007669"/>
    <property type="project" value="UniProtKB-EC"/>
</dbReference>
<accession>A0ABZ1ICN9</accession>
<evidence type="ECO:0000313" key="7">
    <source>
        <dbReference type="Proteomes" id="UP001330812"/>
    </source>
</evidence>
<comment type="catalytic activity">
    <reaction evidence="2 3">
        <text>L-methionyl-[protein] + [thioredoxin]-disulfide + H2O = L-methionyl-(R)-S-oxide-[protein] + [thioredoxin]-dithiol</text>
        <dbReference type="Rhea" id="RHEA:24164"/>
        <dbReference type="Rhea" id="RHEA-COMP:10698"/>
        <dbReference type="Rhea" id="RHEA-COMP:10700"/>
        <dbReference type="Rhea" id="RHEA-COMP:12313"/>
        <dbReference type="Rhea" id="RHEA-COMP:12314"/>
        <dbReference type="ChEBI" id="CHEBI:15377"/>
        <dbReference type="ChEBI" id="CHEBI:16044"/>
        <dbReference type="ChEBI" id="CHEBI:29950"/>
        <dbReference type="ChEBI" id="CHEBI:45764"/>
        <dbReference type="ChEBI" id="CHEBI:50058"/>
        <dbReference type="EC" id="1.8.4.12"/>
    </reaction>
</comment>
<comment type="caution">
    <text evidence="3">Lacks conserved residue(s) required for the propagation of feature annotation.</text>
</comment>
<evidence type="ECO:0000256" key="2">
    <source>
        <dbReference type="ARBA" id="ARBA00048488"/>
    </source>
</evidence>
<protein>
    <recommendedName>
        <fullName evidence="3">Peptide methionine sulfoxide reductase MsrB</fullName>
        <ecNumber evidence="3">1.8.4.12</ecNumber>
    </recommendedName>
    <alternativeName>
        <fullName evidence="3">Peptide-methionine (R)-S-oxide reductase</fullName>
    </alternativeName>
</protein>
<dbReference type="InterPro" id="IPR002579">
    <property type="entry name" value="Met_Sox_Rdtase_MsrB_dom"/>
</dbReference>